<accession>A0A6I1E2E1</accession>
<organism evidence="7 8">
    <name type="scientific">Flagellimonas olearia</name>
    <dbReference type="NCBI Taxonomy" id="552546"/>
    <lineage>
        <taxon>Bacteria</taxon>
        <taxon>Pseudomonadati</taxon>
        <taxon>Bacteroidota</taxon>
        <taxon>Flavobacteriia</taxon>
        <taxon>Flavobacteriales</taxon>
        <taxon>Flavobacteriaceae</taxon>
        <taxon>Flagellimonas</taxon>
    </lineage>
</organism>
<dbReference type="InterPro" id="IPR013324">
    <property type="entry name" value="RNA_pol_sigma_r3/r4-like"/>
</dbReference>
<name>A0A6I1E2E1_9FLAO</name>
<dbReference type="InterPro" id="IPR036388">
    <property type="entry name" value="WH-like_DNA-bd_sf"/>
</dbReference>
<evidence type="ECO:0000313" key="7">
    <source>
        <dbReference type="EMBL" id="KAB7531778.1"/>
    </source>
</evidence>
<dbReference type="SUPFAM" id="SSF88659">
    <property type="entry name" value="Sigma3 and sigma4 domains of RNA polymerase sigma factors"/>
    <property type="match status" value="1"/>
</dbReference>
<dbReference type="InterPro" id="IPR013249">
    <property type="entry name" value="RNA_pol_sigma70_r4_t2"/>
</dbReference>
<keyword evidence="4" id="KW-0804">Transcription</keyword>
<evidence type="ECO:0000313" key="8">
    <source>
        <dbReference type="Proteomes" id="UP000429785"/>
    </source>
</evidence>
<dbReference type="NCBIfam" id="TIGR02937">
    <property type="entry name" value="sigma70-ECF"/>
    <property type="match status" value="1"/>
</dbReference>
<dbReference type="OrthoDB" id="1100095at2"/>
<dbReference type="EMBL" id="WELG01000001">
    <property type="protein sequence ID" value="KAB7531778.1"/>
    <property type="molecule type" value="Genomic_DNA"/>
</dbReference>
<evidence type="ECO:0000256" key="4">
    <source>
        <dbReference type="ARBA" id="ARBA00023163"/>
    </source>
</evidence>
<dbReference type="Pfam" id="PF04542">
    <property type="entry name" value="Sigma70_r2"/>
    <property type="match status" value="1"/>
</dbReference>
<feature type="domain" description="RNA polymerase sigma-70 region 2" evidence="5">
    <location>
        <begin position="23"/>
        <end position="89"/>
    </location>
</feature>
<dbReference type="InterPro" id="IPR014284">
    <property type="entry name" value="RNA_pol_sigma-70_dom"/>
</dbReference>
<feature type="domain" description="RNA polymerase sigma factor 70 region 4 type 2" evidence="6">
    <location>
        <begin position="121"/>
        <end position="167"/>
    </location>
</feature>
<evidence type="ECO:0000256" key="2">
    <source>
        <dbReference type="ARBA" id="ARBA00023015"/>
    </source>
</evidence>
<evidence type="ECO:0000256" key="3">
    <source>
        <dbReference type="ARBA" id="ARBA00023082"/>
    </source>
</evidence>
<proteinExistence type="inferred from homology"/>
<comment type="similarity">
    <text evidence="1">Belongs to the sigma-70 factor family. ECF subfamily.</text>
</comment>
<dbReference type="SUPFAM" id="SSF88946">
    <property type="entry name" value="Sigma2 domain of RNA polymerase sigma factors"/>
    <property type="match status" value="1"/>
</dbReference>
<dbReference type="Gene3D" id="1.10.1740.10">
    <property type="match status" value="1"/>
</dbReference>
<reference evidence="7 8" key="1">
    <citation type="submission" date="2019-10" db="EMBL/GenBank/DDBJ databases">
        <title>Muricauda olearia CL-SS4 JCM15563 genome.</title>
        <authorList>
            <person name="Liu L."/>
        </authorList>
    </citation>
    <scope>NUCLEOTIDE SEQUENCE [LARGE SCALE GENOMIC DNA]</scope>
    <source>
        <strain evidence="7 8">CL-SS4</strain>
    </source>
</reference>
<gene>
    <name evidence="7" type="ORF">F8C76_08470</name>
</gene>
<keyword evidence="2" id="KW-0805">Transcription regulation</keyword>
<sequence length="197" mass="22788">MKGQSKSLMIDLKKGNEQAYAHLVELYHHQLCVYANSLIHDNLAAEDIVQNVYFKIWKKRHMLKNNLSIKSYLYKSVYNEFIDQYRKNKSVLALEKKYIDTLDLVVDSNDDDYIRTMMGHLDVAIDSLPPKCKRVFILSKKEGLTNVEIAEHLNISKKSVEGQITKAFVILRNKLKDKFNVILVLLAGLDFKRKGLA</sequence>
<dbReference type="GO" id="GO:0003677">
    <property type="term" value="F:DNA binding"/>
    <property type="evidence" value="ECO:0007669"/>
    <property type="project" value="InterPro"/>
</dbReference>
<dbReference type="PANTHER" id="PTHR43133:SF46">
    <property type="entry name" value="RNA POLYMERASE SIGMA-70 FACTOR ECF SUBFAMILY"/>
    <property type="match status" value="1"/>
</dbReference>
<dbReference type="InterPro" id="IPR007627">
    <property type="entry name" value="RNA_pol_sigma70_r2"/>
</dbReference>
<evidence type="ECO:0000259" key="6">
    <source>
        <dbReference type="Pfam" id="PF08281"/>
    </source>
</evidence>
<keyword evidence="3" id="KW-0731">Sigma factor</keyword>
<dbReference type="Proteomes" id="UP000429785">
    <property type="component" value="Unassembled WGS sequence"/>
</dbReference>
<comment type="caution">
    <text evidence="7">The sequence shown here is derived from an EMBL/GenBank/DDBJ whole genome shotgun (WGS) entry which is preliminary data.</text>
</comment>
<evidence type="ECO:0000259" key="5">
    <source>
        <dbReference type="Pfam" id="PF04542"/>
    </source>
</evidence>
<dbReference type="Gene3D" id="1.10.10.10">
    <property type="entry name" value="Winged helix-like DNA-binding domain superfamily/Winged helix DNA-binding domain"/>
    <property type="match status" value="1"/>
</dbReference>
<evidence type="ECO:0000256" key="1">
    <source>
        <dbReference type="ARBA" id="ARBA00010641"/>
    </source>
</evidence>
<dbReference type="PANTHER" id="PTHR43133">
    <property type="entry name" value="RNA POLYMERASE ECF-TYPE SIGMA FACTO"/>
    <property type="match status" value="1"/>
</dbReference>
<dbReference type="InterPro" id="IPR014327">
    <property type="entry name" value="RNA_pol_sigma70_bacteroid"/>
</dbReference>
<dbReference type="GO" id="GO:0006352">
    <property type="term" value="P:DNA-templated transcription initiation"/>
    <property type="evidence" value="ECO:0007669"/>
    <property type="project" value="InterPro"/>
</dbReference>
<protein>
    <submittedName>
        <fullName evidence="7">RNA polymerase sigma-70 factor</fullName>
    </submittedName>
</protein>
<dbReference type="InterPro" id="IPR039425">
    <property type="entry name" value="RNA_pol_sigma-70-like"/>
</dbReference>
<dbReference type="InterPro" id="IPR013325">
    <property type="entry name" value="RNA_pol_sigma_r2"/>
</dbReference>
<dbReference type="AlphaFoldDB" id="A0A6I1E2E1"/>
<dbReference type="Pfam" id="PF08281">
    <property type="entry name" value="Sigma70_r4_2"/>
    <property type="match status" value="1"/>
</dbReference>
<dbReference type="NCBIfam" id="TIGR02985">
    <property type="entry name" value="Sig70_bacteroi1"/>
    <property type="match status" value="1"/>
</dbReference>
<dbReference type="GO" id="GO:0016987">
    <property type="term" value="F:sigma factor activity"/>
    <property type="evidence" value="ECO:0007669"/>
    <property type="project" value="UniProtKB-KW"/>
</dbReference>